<sequence length="218" mass="23575">LSINQPKFCSNATWNPDAITLANSTTLGVFPQGLFVNINNTVYVTATSRNTIFVWLEGNTNPQTYISYGLGGPTALFVTAKGTVYVYNSANNGTVEKWVQIGSGFNLTSMFVNGTCYSIFVDIQKNIYCSMSDVNTVIFFNHSANTTTTIAGNGTAGSGPYMLRIPRGIFVDVGLNLYIADCGNNRVQLLQRGYTNMTTVVESGSNETIVFDCPTSVV</sequence>
<dbReference type="AlphaFoldDB" id="A0A816GUT8"/>
<dbReference type="Proteomes" id="UP000663832">
    <property type="component" value="Unassembled WGS sequence"/>
</dbReference>
<evidence type="ECO:0000313" key="3">
    <source>
        <dbReference type="EMBL" id="CAF1678097.1"/>
    </source>
</evidence>
<dbReference type="OrthoDB" id="10090203at2759"/>
<reference evidence="3" key="1">
    <citation type="submission" date="2021-02" db="EMBL/GenBank/DDBJ databases">
        <authorList>
            <person name="Nowell W R."/>
        </authorList>
    </citation>
    <scope>NUCLEOTIDE SEQUENCE</scope>
</reference>
<dbReference type="Proteomes" id="UP000663877">
    <property type="component" value="Unassembled WGS sequence"/>
</dbReference>
<dbReference type="EMBL" id="CAJNOI010007554">
    <property type="protein sequence ID" value="CAF1589883.1"/>
    <property type="molecule type" value="Genomic_DNA"/>
</dbReference>
<proteinExistence type="predicted"/>
<feature type="non-terminal residue" evidence="3">
    <location>
        <position position="1"/>
    </location>
</feature>
<organism evidence="3 4">
    <name type="scientific">Adineta steineri</name>
    <dbReference type="NCBI Taxonomy" id="433720"/>
    <lineage>
        <taxon>Eukaryota</taxon>
        <taxon>Metazoa</taxon>
        <taxon>Spiralia</taxon>
        <taxon>Gnathifera</taxon>
        <taxon>Rotifera</taxon>
        <taxon>Eurotatoria</taxon>
        <taxon>Bdelloidea</taxon>
        <taxon>Adinetida</taxon>
        <taxon>Adinetidae</taxon>
        <taxon>Adineta</taxon>
    </lineage>
</organism>
<evidence type="ECO:0000313" key="2">
    <source>
        <dbReference type="EMBL" id="CAF1589883.1"/>
    </source>
</evidence>
<dbReference type="Pfam" id="PF01436">
    <property type="entry name" value="NHL"/>
    <property type="match status" value="1"/>
</dbReference>
<feature type="non-terminal residue" evidence="3">
    <location>
        <position position="218"/>
    </location>
</feature>
<dbReference type="InterPro" id="IPR011042">
    <property type="entry name" value="6-blade_b-propeller_TolB-like"/>
</dbReference>
<evidence type="ECO:0000256" key="1">
    <source>
        <dbReference type="ARBA" id="ARBA00022737"/>
    </source>
</evidence>
<keyword evidence="1" id="KW-0677">Repeat</keyword>
<dbReference type="Gene3D" id="2.120.10.30">
    <property type="entry name" value="TolB, C-terminal domain"/>
    <property type="match status" value="1"/>
</dbReference>
<name>A0A816GUT8_9BILA</name>
<dbReference type="SUPFAM" id="SSF101898">
    <property type="entry name" value="NHL repeat"/>
    <property type="match status" value="1"/>
</dbReference>
<dbReference type="Gene3D" id="2.40.10.500">
    <property type="match status" value="1"/>
</dbReference>
<evidence type="ECO:0000313" key="4">
    <source>
        <dbReference type="Proteomes" id="UP000663832"/>
    </source>
</evidence>
<gene>
    <name evidence="2" type="ORF">BJG266_LOCUS49526</name>
    <name evidence="3" type="ORF">QVE165_LOCUS66613</name>
</gene>
<comment type="caution">
    <text evidence="3">The sequence shown here is derived from an EMBL/GenBank/DDBJ whole genome shotgun (WGS) entry which is preliminary data.</text>
</comment>
<keyword evidence="4" id="KW-1185">Reference proteome</keyword>
<protein>
    <recommendedName>
        <fullName evidence="5">NHL repeat-containing protein</fullName>
    </recommendedName>
</protein>
<accession>A0A816GUT8</accession>
<evidence type="ECO:0008006" key="5">
    <source>
        <dbReference type="Google" id="ProtNLM"/>
    </source>
</evidence>
<dbReference type="EMBL" id="CAJNOM010007995">
    <property type="protein sequence ID" value="CAF1678097.1"/>
    <property type="molecule type" value="Genomic_DNA"/>
</dbReference>
<dbReference type="InterPro" id="IPR001258">
    <property type="entry name" value="NHL_repeat"/>
</dbReference>